<proteinExistence type="predicted"/>
<evidence type="ECO:0000313" key="1">
    <source>
        <dbReference type="EMBL" id="KAH7918114.1"/>
    </source>
</evidence>
<protein>
    <submittedName>
        <fullName evidence="1">Uncharacterized protein</fullName>
    </submittedName>
</protein>
<dbReference type="EMBL" id="MU266851">
    <property type="protein sequence ID" value="KAH7918114.1"/>
    <property type="molecule type" value="Genomic_DNA"/>
</dbReference>
<name>A0ACB8AY41_9AGAM</name>
<evidence type="ECO:0000313" key="2">
    <source>
        <dbReference type="Proteomes" id="UP000790709"/>
    </source>
</evidence>
<organism evidence="1 2">
    <name type="scientific">Leucogyrophana mollusca</name>
    <dbReference type="NCBI Taxonomy" id="85980"/>
    <lineage>
        <taxon>Eukaryota</taxon>
        <taxon>Fungi</taxon>
        <taxon>Dikarya</taxon>
        <taxon>Basidiomycota</taxon>
        <taxon>Agaricomycotina</taxon>
        <taxon>Agaricomycetes</taxon>
        <taxon>Agaricomycetidae</taxon>
        <taxon>Boletales</taxon>
        <taxon>Boletales incertae sedis</taxon>
        <taxon>Leucogyrophana</taxon>
    </lineage>
</organism>
<accession>A0ACB8AY41</accession>
<gene>
    <name evidence="1" type="ORF">BV22DRAFT_917404</name>
</gene>
<reference evidence="1" key="1">
    <citation type="journal article" date="2021" name="New Phytol.">
        <title>Evolutionary innovations through gain and loss of genes in the ectomycorrhizal Boletales.</title>
        <authorList>
            <person name="Wu G."/>
            <person name="Miyauchi S."/>
            <person name="Morin E."/>
            <person name="Kuo A."/>
            <person name="Drula E."/>
            <person name="Varga T."/>
            <person name="Kohler A."/>
            <person name="Feng B."/>
            <person name="Cao Y."/>
            <person name="Lipzen A."/>
            <person name="Daum C."/>
            <person name="Hundley H."/>
            <person name="Pangilinan J."/>
            <person name="Johnson J."/>
            <person name="Barry K."/>
            <person name="LaButti K."/>
            <person name="Ng V."/>
            <person name="Ahrendt S."/>
            <person name="Min B."/>
            <person name="Choi I.G."/>
            <person name="Park H."/>
            <person name="Plett J.M."/>
            <person name="Magnuson J."/>
            <person name="Spatafora J.W."/>
            <person name="Nagy L.G."/>
            <person name="Henrissat B."/>
            <person name="Grigoriev I.V."/>
            <person name="Yang Z.L."/>
            <person name="Xu J."/>
            <person name="Martin F.M."/>
        </authorList>
    </citation>
    <scope>NUCLEOTIDE SEQUENCE</scope>
    <source>
        <strain evidence="1">KUC20120723A-06</strain>
    </source>
</reference>
<keyword evidence="2" id="KW-1185">Reference proteome</keyword>
<sequence>MLDTLARVVGPDVQSSSNNGHTRDSFSPKVTDAGRTNDETSSRPMVPDATKGNASPTSTGPDVPSESLHLLQKIHQTLKDSTIAQESGTDDTSRFWATYKRQAEEYDTEFFEKHKDDMDIVLIFAGLFSAVSTSFLTAMQSSLSPDPTDTTNALLMQVVHALNNTAFAGKNLEPPAWNGPGPTMIWVQSLIYASLSASLLAALGAVLGKQWLGQYRQKGLGTNNERGRRRQKKLGGLKAWHFHVVLEALPVLLQISLLLFSVALSAYVWTQQSTVGVVVISTMSLGMLFYISITATSVISPNCPFQTPLSILPLILWRSVPDALRSYVLQAPSPGHEIFKICNQVRSWFNDHWKKVSCRRMRGESDPESLPGSVSYPGVPLEFNIPPHPSVYDAPSVKWLLETSTDPDVIAVAARNALEVEWPAELDLSAAIAQLRNIFEGCFVFMNDLKTWELAPSGRERAIACAKALVYLDCEQSSTGWWGADDLFHIQTSSRFHVMFEVLRSENEECDCTSRVFFIQRFIMGDSHSYLTPRVSLSGLQGGWWFHLLPHLLSSPWCPDRLKSEAAKHIAKQLSPTNLPSPSILADCLLGAAILVGVPIDREVYLKFGD</sequence>
<comment type="caution">
    <text evidence="1">The sequence shown here is derived from an EMBL/GenBank/DDBJ whole genome shotgun (WGS) entry which is preliminary data.</text>
</comment>
<dbReference type="Proteomes" id="UP000790709">
    <property type="component" value="Unassembled WGS sequence"/>
</dbReference>